<dbReference type="PRINTS" id="PR00032">
    <property type="entry name" value="HTHARAC"/>
</dbReference>
<accession>A0ABY9HA20</accession>
<dbReference type="InterPro" id="IPR018060">
    <property type="entry name" value="HTH_AraC"/>
</dbReference>
<evidence type="ECO:0000259" key="5">
    <source>
        <dbReference type="PROSITE" id="PS01124"/>
    </source>
</evidence>
<dbReference type="Pfam" id="PF12833">
    <property type="entry name" value="HTH_18"/>
    <property type="match status" value="1"/>
</dbReference>
<evidence type="ECO:0000256" key="2">
    <source>
        <dbReference type="ARBA" id="ARBA00023125"/>
    </source>
</evidence>
<dbReference type="InterPro" id="IPR029062">
    <property type="entry name" value="Class_I_gatase-like"/>
</dbReference>
<keyword evidence="7" id="KW-1185">Reference proteome</keyword>
<evidence type="ECO:0000256" key="1">
    <source>
        <dbReference type="ARBA" id="ARBA00023015"/>
    </source>
</evidence>
<dbReference type="PANTHER" id="PTHR46796:SF6">
    <property type="entry name" value="ARAC SUBFAMILY"/>
    <property type="match status" value="1"/>
</dbReference>
<keyword evidence="1" id="KW-0805">Transcription regulation</keyword>
<dbReference type="SUPFAM" id="SSF52317">
    <property type="entry name" value="Class I glutamine amidotransferase-like"/>
    <property type="match status" value="1"/>
</dbReference>
<evidence type="ECO:0000256" key="3">
    <source>
        <dbReference type="ARBA" id="ARBA00023163"/>
    </source>
</evidence>
<reference evidence="6 7" key="1">
    <citation type="submission" date="2023-08" db="EMBL/GenBank/DDBJ databases">
        <title>Transcriptome Analysis of Halomonas alkalicola CICC 11012s to Identify the Genes Involved in Alkaline Tolerances.</title>
        <authorList>
            <person name="Zhai L."/>
        </authorList>
    </citation>
    <scope>NUCLEOTIDE SEQUENCE [LARGE SCALE GENOMIC DNA]</scope>
    <source>
        <strain evidence="6 7">CICC 11012s</strain>
    </source>
</reference>
<sequence>MVLPGFSLLAQACATEPLTVAGQLAGAPLYRLVTLGAAVQPVASASGQRLLAELSLAQPGLSEPGLAQPGLSEPGLAQPGLSEPGLAQPGLSESGHAEPGLAPAAADLDMLLVCAPGAQAADEALRRRLVELAIPGRLIAGIGGGAELLARAGLLDGYRATVPWQHLEAVRRAHPRIRLSRQPFEIDRERLTCGGGTAALDMMMTLIGRQHGSQLAERVSAHFVLERVRMGEEPSGPPSGGVPESLAEALALMEANVEEPLTTAELAEHLGISRRQLERLFKKHLQAVPSRYYLDLRLQRARRLLRESEHPAGEVAMLTGFSSAAHFSTAYRNHFGLTPREERLG</sequence>
<dbReference type="SMART" id="SM00342">
    <property type="entry name" value="HTH_ARAC"/>
    <property type="match status" value="1"/>
</dbReference>
<dbReference type="RefSeq" id="WP_305503805.1">
    <property type="nucleotide sequence ID" value="NZ_CP131913.1"/>
</dbReference>
<organism evidence="6 7">
    <name type="scientific">Halomonas alkalicola</name>
    <dbReference type="NCBI Taxonomy" id="1930622"/>
    <lineage>
        <taxon>Bacteria</taxon>
        <taxon>Pseudomonadati</taxon>
        <taxon>Pseudomonadota</taxon>
        <taxon>Gammaproteobacteria</taxon>
        <taxon>Oceanospirillales</taxon>
        <taxon>Halomonadaceae</taxon>
        <taxon>Halomonas</taxon>
    </lineage>
</organism>
<dbReference type="CDD" id="cd03136">
    <property type="entry name" value="GATase1_AraC_ArgR_like"/>
    <property type="match status" value="1"/>
</dbReference>
<dbReference type="Gene3D" id="3.40.50.880">
    <property type="match status" value="1"/>
</dbReference>
<feature type="domain" description="HTH araC/xylS-type" evidence="5">
    <location>
        <begin position="247"/>
        <end position="345"/>
    </location>
</feature>
<dbReference type="Gene3D" id="1.10.10.60">
    <property type="entry name" value="Homeodomain-like"/>
    <property type="match status" value="1"/>
</dbReference>
<dbReference type="EMBL" id="CP131913">
    <property type="protein sequence ID" value="WLI74966.1"/>
    <property type="molecule type" value="Genomic_DNA"/>
</dbReference>
<dbReference type="SUPFAM" id="SSF46689">
    <property type="entry name" value="Homeodomain-like"/>
    <property type="match status" value="2"/>
</dbReference>
<evidence type="ECO:0000313" key="7">
    <source>
        <dbReference type="Proteomes" id="UP001235344"/>
    </source>
</evidence>
<evidence type="ECO:0000313" key="6">
    <source>
        <dbReference type="EMBL" id="WLI74966.1"/>
    </source>
</evidence>
<proteinExistence type="predicted"/>
<gene>
    <name evidence="6" type="ORF">B6N23_12860</name>
</gene>
<keyword evidence="3" id="KW-0804">Transcription</keyword>
<feature type="region of interest" description="Disordered" evidence="4">
    <location>
        <begin position="63"/>
        <end position="99"/>
    </location>
</feature>
<protein>
    <submittedName>
        <fullName evidence="6">Helix-turn-helix domain-containing protein</fullName>
    </submittedName>
</protein>
<keyword evidence="2" id="KW-0238">DNA-binding</keyword>
<dbReference type="Proteomes" id="UP001235344">
    <property type="component" value="Chromosome"/>
</dbReference>
<evidence type="ECO:0000256" key="4">
    <source>
        <dbReference type="SAM" id="MobiDB-lite"/>
    </source>
</evidence>
<dbReference type="InterPro" id="IPR020449">
    <property type="entry name" value="Tscrpt_reg_AraC-type_HTH"/>
</dbReference>
<dbReference type="PROSITE" id="PS01124">
    <property type="entry name" value="HTH_ARAC_FAMILY_2"/>
    <property type="match status" value="1"/>
</dbReference>
<dbReference type="PANTHER" id="PTHR46796">
    <property type="entry name" value="HTH-TYPE TRANSCRIPTIONAL ACTIVATOR RHAS-RELATED"/>
    <property type="match status" value="1"/>
</dbReference>
<dbReference type="InterPro" id="IPR009057">
    <property type="entry name" value="Homeodomain-like_sf"/>
</dbReference>
<dbReference type="InterPro" id="IPR050204">
    <property type="entry name" value="AraC_XylS_family_regulators"/>
</dbReference>
<name>A0ABY9HA20_9GAMM</name>